<gene>
    <name evidence="2" type="ORF">BO99DRAFT_106529</name>
</gene>
<feature type="compositionally biased region" description="Polar residues" evidence="1">
    <location>
        <begin position="167"/>
        <end position="183"/>
    </location>
</feature>
<dbReference type="EMBL" id="KZ825123">
    <property type="protein sequence ID" value="PYI20751.1"/>
    <property type="molecule type" value="Genomic_DNA"/>
</dbReference>
<evidence type="ECO:0000256" key="1">
    <source>
        <dbReference type="SAM" id="MobiDB-lite"/>
    </source>
</evidence>
<proteinExistence type="predicted"/>
<keyword evidence="3" id="KW-1185">Reference proteome</keyword>
<evidence type="ECO:0000313" key="2">
    <source>
        <dbReference type="EMBL" id="PYI20751.1"/>
    </source>
</evidence>
<dbReference type="AlphaFoldDB" id="A0A2V5HAU8"/>
<organism evidence="2 3">
    <name type="scientific">Aspergillus violaceofuscus (strain CBS 115571)</name>
    <dbReference type="NCBI Taxonomy" id="1450538"/>
    <lineage>
        <taxon>Eukaryota</taxon>
        <taxon>Fungi</taxon>
        <taxon>Dikarya</taxon>
        <taxon>Ascomycota</taxon>
        <taxon>Pezizomycotina</taxon>
        <taxon>Eurotiomycetes</taxon>
        <taxon>Eurotiomycetidae</taxon>
        <taxon>Eurotiales</taxon>
        <taxon>Aspergillaceae</taxon>
        <taxon>Aspergillus</taxon>
    </lineage>
</organism>
<feature type="region of interest" description="Disordered" evidence="1">
    <location>
        <begin position="106"/>
        <end position="144"/>
    </location>
</feature>
<protein>
    <submittedName>
        <fullName evidence="2">Uncharacterized protein</fullName>
    </submittedName>
</protein>
<reference evidence="2 3" key="1">
    <citation type="submission" date="2018-02" db="EMBL/GenBank/DDBJ databases">
        <title>The genomes of Aspergillus section Nigri reveals drivers in fungal speciation.</title>
        <authorList>
            <consortium name="DOE Joint Genome Institute"/>
            <person name="Vesth T.C."/>
            <person name="Nybo J."/>
            <person name="Theobald S."/>
            <person name="Brandl J."/>
            <person name="Frisvad J.C."/>
            <person name="Nielsen K.F."/>
            <person name="Lyhne E.K."/>
            <person name="Kogle M.E."/>
            <person name="Kuo A."/>
            <person name="Riley R."/>
            <person name="Clum A."/>
            <person name="Nolan M."/>
            <person name="Lipzen A."/>
            <person name="Salamov A."/>
            <person name="Henrissat B."/>
            <person name="Wiebenga A."/>
            <person name="De vries R.P."/>
            <person name="Grigoriev I.V."/>
            <person name="Mortensen U.H."/>
            <person name="Andersen M.R."/>
            <person name="Baker S.E."/>
        </authorList>
    </citation>
    <scope>NUCLEOTIDE SEQUENCE [LARGE SCALE GENOMIC DNA]</scope>
    <source>
        <strain evidence="2 3">CBS 115571</strain>
    </source>
</reference>
<evidence type="ECO:0000313" key="3">
    <source>
        <dbReference type="Proteomes" id="UP000249829"/>
    </source>
</evidence>
<name>A0A2V5HAU8_ASPV1</name>
<sequence length="203" mass="22916">MSSCSDQALSLAAPLFDPCQPITARPHGRFYRHQFFFRSLSQSAPATSTPTPTFSLPPPRHFLPSPRLLLHSLTISRCHTCRLSPQLRRPLGRRWTHPYHRPRLKIVLPPEPPEPTASAAVRSSRTIPPHQPTLTPPKLPPKPNFLAVGTVPGSLRRSYGRHRCDSRTPSITCRASPQSLSPDSRSHRRRICRSRRIGTPIRF</sequence>
<feature type="region of interest" description="Disordered" evidence="1">
    <location>
        <begin position="157"/>
        <end position="189"/>
    </location>
</feature>
<dbReference type="Proteomes" id="UP000249829">
    <property type="component" value="Unassembled WGS sequence"/>
</dbReference>
<accession>A0A2V5HAU8</accession>
<feature type="compositionally biased region" description="Pro residues" evidence="1">
    <location>
        <begin position="129"/>
        <end position="143"/>
    </location>
</feature>